<proteinExistence type="predicted"/>
<dbReference type="AlphaFoldDB" id="A0A2H3CFD0"/>
<dbReference type="Proteomes" id="UP000217790">
    <property type="component" value="Unassembled WGS sequence"/>
</dbReference>
<dbReference type="OrthoDB" id="10564772at2759"/>
<sequence length="99" mass="11496">MRRLLVDPESRRWKRTDAIRDVGLALQKESLMFNEYVESMSENFRQATFAMVGGRIDQWREERRISGVSPNATTTIQEEYRSGFKCRLLAMNSEATTSS</sequence>
<evidence type="ECO:0000313" key="2">
    <source>
        <dbReference type="Proteomes" id="UP000217790"/>
    </source>
</evidence>
<gene>
    <name evidence="1" type="ORF">ARMGADRAFT_774250</name>
</gene>
<organism evidence="1 2">
    <name type="scientific">Armillaria gallica</name>
    <name type="common">Bulbous honey fungus</name>
    <name type="synonym">Armillaria bulbosa</name>
    <dbReference type="NCBI Taxonomy" id="47427"/>
    <lineage>
        <taxon>Eukaryota</taxon>
        <taxon>Fungi</taxon>
        <taxon>Dikarya</taxon>
        <taxon>Basidiomycota</taxon>
        <taxon>Agaricomycotina</taxon>
        <taxon>Agaricomycetes</taxon>
        <taxon>Agaricomycetidae</taxon>
        <taxon>Agaricales</taxon>
        <taxon>Marasmiineae</taxon>
        <taxon>Physalacriaceae</taxon>
        <taxon>Armillaria</taxon>
    </lineage>
</organism>
<name>A0A2H3CFD0_ARMGA</name>
<protein>
    <submittedName>
        <fullName evidence="1">Uncharacterized protein</fullName>
    </submittedName>
</protein>
<accession>A0A2H3CFD0</accession>
<evidence type="ECO:0000313" key="1">
    <source>
        <dbReference type="EMBL" id="PBK81765.1"/>
    </source>
</evidence>
<reference evidence="2" key="1">
    <citation type="journal article" date="2017" name="Nat. Ecol. Evol.">
        <title>Genome expansion and lineage-specific genetic innovations in the forest pathogenic fungi Armillaria.</title>
        <authorList>
            <person name="Sipos G."/>
            <person name="Prasanna A.N."/>
            <person name="Walter M.C."/>
            <person name="O'Connor E."/>
            <person name="Balint B."/>
            <person name="Krizsan K."/>
            <person name="Kiss B."/>
            <person name="Hess J."/>
            <person name="Varga T."/>
            <person name="Slot J."/>
            <person name="Riley R."/>
            <person name="Boka B."/>
            <person name="Rigling D."/>
            <person name="Barry K."/>
            <person name="Lee J."/>
            <person name="Mihaltcheva S."/>
            <person name="LaButti K."/>
            <person name="Lipzen A."/>
            <person name="Waldron R."/>
            <person name="Moloney N.M."/>
            <person name="Sperisen C."/>
            <person name="Kredics L."/>
            <person name="Vagvoelgyi C."/>
            <person name="Patrignani A."/>
            <person name="Fitzpatrick D."/>
            <person name="Nagy I."/>
            <person name="Doyle S."/>
            <person name="Anderson J.B."/>
            <person name="Grigoriev I.V."/>
            <person name="Gueldener U."/>
            <person name="Muensterkoetter M."/>
            <person name="Nagy L.G."/>
        </authorList>
    </citation>
    <scope>NUCLEOTIDE SEQUENCE [LARGE SCALE GENOMIC DNA]</scope>
    <source>
        <strain evidence="2">Ar21-2</strain>
    </source>
</reference>
<dbReference type="InParanoid" id="A0A2H3CFD0"/>
<dbReference type="EMBL" id="KZ293725">
    <property type="protein sequence ID" value="PBK81765.1"/>
    <property type="molecule type" value="Genomic_DNA"/>
</dbReference>
<keyword evidence="2" id="KW-1185">Reference proteome</keyword>